<dbReference type="HOGENOM" id="CLU_2570530_0_0_4"/>
<reference evidence="1 2" key="1">
    <citation type="submission" date="2009-02" db="EMBL/GenBank/DDBJ databases">
        <title>The Genome Sequence of Oxalobacter formigenes OXCC13.</title>
        <authorList>
            <consortium name="The Broad Institute Genome Sequencing Platform"/>
            <person name="Ward D."/>
            <person name="Young S.K."/>
            <person name="Kodira C.D."/>
            <person name="Zeng Q."/>
            <person name="Koehrsen M."/>
            <person name="Alvarado L."/>
            <person name="Berlin A."/>
            <person name="Borenstein D."/>
            <person name="Chen Z."/>
            <person name="Engels R."/>
            <person name="Freedman E."/>
            <person name="Gellesch M."/>
            <person name="Goldberg J."/>
            <person name="Griggs A."/>
            <person name="Gujja S."/>
            <person name="Heiman D."/>
            <person name="Hepburn T."/>
            <person name="Howarth C."/>
            <person name="Jen D."/>
            <person name="Larson L."/>
            <person name="Lewis B."/>
            <person name="Mehta T."/>
            <person name="Park D."/>
            <person name="Pearson M."/>
            <person name="Roberts A."/>
            <person name="Saif S."/>
            <person name="Shea T."/>
            <person name="Shenoy N."/>
            <person name="Sisk P."/>
            <person name="Stolte C."/>
            <person name="Sykes S."/>
            <person name="Walk T."/>
            <person name="White J."/>
            <person name="Yandava C."/>
            <person name="Allison M.J."/>
            <person name="Lander E."/>
            <person name="Nusbaum C."/>
            <person name="Galagan J."/>
            <person name="Birren B."/>
        </authorList>
    </citation>
    <scope>NUCLEOTIDE SEQUENCE [LARGE SCALE GENOMIC DNA]</scope>
    <source>
        <strain evidence="1 2">OXCC13</strain>
    </source>
</reference>
<keyword evidence="2" id="KW-1185">Reference proteome</keyword>
<sequence length="100" mass="11194">MQEKSKTLHKKTFINQGETMMDEWTRLTANRVFISDLGENQTTEIDGVKTEIGRFAVWAPVPKGNHNVVEVGSDVVALMHKYDVPAERVLRLLTNGGCHG</sequence>
<evidence type="ECO:0000313" key="1">
    <source>
        <dbReference type="EMBL" id="EEO29413.1"/>
    </source>
</evidence>
<dbReference type="AlphaFoldDB" id="C3X887"/>
<protein>
    <submittedName>
        <fullName evidence="1">Uncharacterized protein</fullName>
    </submittedName>
</protein>
<evidence type="ECO:0000313" key="2">
    <source>
        <dbReference type="Proteomes" id="UP000005089"/>
    </source>
</evidence>
<dbReference type="EMBL" id="GG658170">
    <property type="protein sequence ID" value="EEO29413.1"/>
    <property type="molecule type" value="Genomic_DNA"/>
</dbReference>
<proteinExistence type="predicted"/>
<dbReference type="STRING" id="847.BRW83_1805"/>
<gene>
    <name evidence="1" type="ORF">OFBG_00441</name>
</gene>
<dbReference type="Proteomes" id="UP000005089">
    <property type="component" value="Unassembled WGS sequence"/>
</dbReference>
<accession>C3X887</accession>
<name>C3X887_OXAFO</name>
<organism evidence="1 2">
    <name type="scientific">Oxalobacter formigenes OXCC13</name>
    <dbReference type="NCBI Taxonomy" id="556269"/>
    <lineage>
        <taxon>Bacteria</taxon>
        <taxon>Pseudomonadati</taxon>
        <taxon>Pseudomonadota</taxon>
        <taxon>Betaproteobacteria</taxon>
        <taxon>Burkholderiales</taxon>
        <taxon>Oxalobacteraceae</taxon>
        <taxon>Oxalobacter</taxon>
    </lineage>
</organism>